<reference evidence="1 2" key="1">
    <citation type="submission" date="2019-03" db="EMBL/GenBank/DDBJ databases">
        <title>Deep-cultivation of Planctomycetes and their phenomic and genomic characterization uncovers novel biology.</title>
        <authorList>
            <person name="Wiegand S."/>
            <person name="Jogler M."/>
            <person name="Boedeker C."/>
            <person name="Pinto D."/>
            <person name="Vollmers J."/>
            <person name="Rivas-Marin E."/>
            <person name="Kohn T."/>
            <person name="Peeters S.H."/>
            <person name="Heuer A."/>
            <person name="Rast P."/>
            <person name="Oberbeckmann S."/>
            <person name="Bunk B."/>
            <person name="Jeske O."/>
            <person name="Meyerdierks A."/>
            <person name="Storesund J.E."/>
            <person name="Kallscheuer N."/>
            <person name="Luecker S."/>
            <person name="Lage O.M."/>
            <person name="Pohl T."/>
            <person name="Merkel B.J."/>
            <person name="Hornburger P."/>
            <person name="Mueller R.-W."/>
            <person name="Bruemmer F."/>
            <person name="Labrenz M."/>
            <person name="Spormann A.M."/>
            <person name="Op den Camp H."/>
            <person name="Overmann J."/>
            <person name="Amann R."/>
            <person name="Jetten M.S.M."/>
            <person name="Mascher T."/>
            <person name="Medema M.H."/>
            <person name="Devos D.P."/>
            <person name="Kaster A.-K."/>
            <person name="Ovreas L."/>
            <person name="Rohde M."/>
            <person name="Galperin M.Y."/>
            <person name="Jogler C."/>
        </authorList>
    </citation>
    <scope>NUCLEOTIDE SEQUENCE [LARGE SCALE GENOMIC DNA]</scope>
    <source>
        <strain evidence="1 2">Enr17</strain>
    </source>
</reference>
<dbReference type="EMBL" id="CP037452">
    <property type="protein sequence ID" value="QDV48350.1"/>
    <property type="molecule type" value="Genomic_DNA"/>
</dbReference>
<dbReference type="PANTHER" id="PTHR12697">
    <property type="entry name" value="PBS LYASE HEAT-LIKE PROTEIN"/>
    <property type="match status" value="1"/>
</dbReference>
<accession>A0A518I5G6</accession>
<dbReference type="Proteomes" id="UP000318313">
    <property type="component" value="Chromosome"/>
</dbReference>
<dbReference type="Pfam" id="PF13646">
    <property type="entry name" value="HEAT_2"/>
    <property type="match status" value="1"/>
</dbReference>
<dbReference type="RefSeq" id="WP_145305525.1">
    <property type="nucleotide sequence ID" value="NZ_CP037452.1"/>
</dbReference>
<dbReference type="KEGG" id="gfm:Enr17x_03620"/>
<name>A0A518I5G6_9PLAN</name>
<dbReference type="OrthoDB" id="277748at2"/>
<keyword evidence="2" id="KW-1185">Reference proteome</keyword>
<sequence length="177" mass="18995">MTDEANQASSQSGSDNAQITEWIQLLGSTDSEERQTARRHLANTGEFAVPALITALGDSSEMLRWEAAKTLGEIRSPSAIPALIEMLTEDSEVKWVAGDALIALSETAVPPLLKALIHETGLIRDGACYVLHHLAGENDNLRETLRPVVEALKSLDSSLTVPVEAEKALSQLSEPGL</sequence>
<dbReference type="GO" id="GO:0016491">
    <property type="term" value="F:oxidoreductase activity"/>
    <property type="evidence" value="ECO:0007669"/>
    <property type="project" value="TreeGrafter"/>
</dbReference>
<proteinExistence type="predicted"/>
<dbReference type="InterPro" id="IPR016024">
    <property type="entry name" value="ARM-type_fold"/>
</dbReference>
<protein>
    <submittedName>
        <fullName evidence="1">HEAT repeat protein</fullName>
    </submittedName>
</protein>
<dbReference type="PANTHER" id="PTHR12697:SF5">
    <property type="entry name" value="DEOXYHYPUSINE HYDROXYLASE"/>
    <property type="match status" value="1"/>
</dbReference>
<evidence type="ECO:0000313" key="2">
    <source>
        <dbReference type="Proteomes" id="UP000318313"/>
    </source>
</evidence>
<dbReference type="Gene3D" id="1.25.10.10">
    <property type="entry name" value="Leucine-rich Repeat Variant"/>
    <property type="match status" value="1"/>
</dbReference>
<dbReference type="InterPro" id="IPR004155">
    <property type="entry name" value="PBS_lyase_HEAT"/>
</dbReference>
<gene>
    <name evidence="1" type="ORF">Enr17x_03620</name>
</gene>
<dbReference type="InterPro" id="IPR011989">
    <property type="entry name" value="ARM-like"/>
</dbReference>
<dbReference type="SUPFAM" id="SSF48371">
    <property type="entry name" value="ARM repeat"/>
    <property type="match status" value="1"/>
</dbReference>
<dbReference type="SMART" id="SM00567">
    <property type="entry name" value="EZ_HEAT"/>
    <property type="match status" value="3"/>
</dbReference>
<dbReference type="AlphaFoldDB" id="A0A518I5G6"/>
<evidence type="ECO:0000313" key="1">
    <source>
        <dbReference type="EMBL" id="QDV48350.1"/>
    </source>
</evidence>
<organism evidence="1 2">
    <name type="scientific">Gimesia fumaroli</name>
    <dbReference type="NCBI Taxonomy" id="2527976"/>
    <lineage>
        <taxon>Bacteria</taxon>
        <taxon>Pseudomonadati</taxon>
        <taxon>Planctomycetota</taxon>
        <taxon>Planctomycetia</taxon>
        <taxon>Planctomycetales</taxon>
        <taxon>Planctomycetaceae</taxon>
        <taxon>Gimesia</taxon>
    </lineage>
</organism>